<accession>A0AAE0WDX2</accession>
<comment type="caution">
    <text evidence="2">The sequence shown here is derived from an EMBL/GenBank/DDBJ whole genome shotgun (WGS) entry which is preliminary data.</text>
</comment>
<protein>
    <submittedName>
        <fullName evidence="2">Uncharacterized protein</fullName>
    </submittedName>
</protein>
<reference evidence="2" key="1">
    <citation type="journal article" date="2021" name="Genome Biol. Evol.">
        <title>A High-Quality Reference Genome for a Parasitic Bivalve with Doubly Uniparental Inheritance (Bivalvia: Unionida).</title>
        <authorList>
            <person name="Smith C.H."/>
        </authorList>
    </citation>
    <scope>NUCLEOTIDE SEQUENCE</scope>
    <source>
        <strain evidence="2">CHS0354</strain>
    </source>
</reference>
<evidence type="ECO:0000313" key="2">
    <source>
        <dbReference type="EMBL" id="KAK3609810.1"/>
    </source>
</evidence>
<feature type="region of interest" description="Disordered" evidence="1">
    <location>
        <begin position="155"/>
        <end position="188"/>
    </location>
</feature>
<dbReference type="PANTHER" id="PTHR34438:SF1">
    <property type="entry name" value="CHROMOSOME 2 OPEN READING FRAME 81"/>
    <property type="match status" value="1"/>
</dbReference>
<keyword evidence="3" id="KW-1185">Reference proteome</keyword>
<reference evidence="2" key="2">
    <citation type="journal article" date="2021" name="Genome Biol. Evol.">
        <title>Developing a high-quality reference genome for a parasitic bivalve with doubly uniparental inheritance (Bivalvia: Unionida).</title>
        <authorList>
            <person name="Smith C.H."/>
        </authorList>
    </citation>
    <scope>NUCLEOTIDE SEQUENCE</scope>
    <source>
        <strain evidence="2">CHS0354</strain>
        <tissue evidence="2">Mantle</tissue>
    </source>
</reference>
<dbReference type="AlphaFoldDB" id="A0AAE0WDX2"/>
<evidence type="ECO:0000313" key="3">
    <source>
        <dbReference type="Proteomes" id="UP001195483"/>
    </source>
</evidence>
<sequence length="462" mass="52207">MSRAAVSKSRAEKGKPPASQTPIVSHEIVPGKFTDHDWNLMLERDSADDFIEDIVEDLIGTSINKCYELYIKKQLNPFTITQAKDAILGIIEWHFLARDEGELYHGAEMDWIQDEEPDPAVTDCWAQGSVPKTFIPVPIEEVIMEEEEELQAVEEVEEEKEKKEEVVVEEEPELEDRVSEATEDQEEMERIKCIEKEEQKAKEEAKKKRKIKFKPYRGRLKSSGINSESLEQSELTLMAAELSSMLQPPEQLTSSGLINMPASCHSILKVQAGRPPGSKDVVYDEMGNVVAVVKLNPDRLPSHRVTVRYKVVDPAVEAAVARLEAMRTGKYSAPQRAFKKKSSLKKDQMDQLESSKEMDLVKQKLVKTPLPPPLIETMEVSPGVLVREGGRVKQGPARYIRRMDMLTQSQNALRPVATKMITPRLDVSDILDRHTPILRPMNDSLPLPPILPHPPPRQQIST</sequence>
<dbReference type="InterPro" id="IPR028042">
    <property type="entry name" value="DUF4639"/>
</dbReference>
<gene>
    <name evidence="2" type="ORF">CHS0354_029849</name>
</gene>
<dbReference type="PANTHER" id="PTHR34438">
    <property type="entry name" value="SI:DKEY-97L20.6"/>
    <property type="match status" value="1"/>
</dbReference>
<feature type="compositionally biased region" description="Pro residues" evidence="1">
    <location>
        <begin position="446"/>
        <end position="462"/>
    </location>
</feature>
<organism evidence="2 3">
    <name type="scientific">Potamilus streckersoni</name>
    <dbReference type="NCBI Taxonomy" id="2493646"/>
    <lineage>
        <taxon>Eukaryota</taxon>
        <taxon>Metazoa</taxon>
        <taxon>Spiralia</taxon>
        <taxon>Lophotrochozoa</taxon>
        <taxon>Mollusca</taxon>
        <taxon>Bivalvia</taxon>
        <taxon>Autobranchia</taxon>
        <taxon>Heteroconchia</taxon>
        <taxon>Palaeoheterodonta</taxon>
        <taxon>Unionida</taxon>
        <taxon>Unionoidea</taxon>
        <taxon>Unionidae</taxon>
        <taxon>Ambleminae</taxon>
        <taxon>Lampsilini</taxon>
        <taxon>Potamilus</taxon>
    </lineage>
</organism>
<proteinExistence type="predicted"/>
<reference evidence="2" key="3">
    <citation type="submission" date="2023-05" db="EMBL/GenBank/DDBJ databases">
        <authorList>
            <person name="Smith C.H."/>
        </authorList>
    </citation>
    <scope>NUCLEOTIDE SEQUENCE</scope>
    <source>
        <strain evidence="2">CHS0354</strain>
        <tissue evidence="2">Mantle</tissue>
    </source>
</reference>
<dbReference type="Proteomes" id="UP001195483">
    <property type="component" value="Unassembled WGS sequence"/>
</dbReference>
<dbReference type="EMBL" id="JAEAOA010001782">
    <property type="protein sequence ID" value="KAK3609810.1"/>
    <property type="molecule type" value="Genomic_DNA"/>
</dbReference>
<name>A0AAE0WDX2_9BIVA</name>
<evidence type="ECO:0000256" key="1">
    <source>
        <dbReference type="SAM" id="MobiDB-lite"/>
    </source>
</evidence>
<dbReference type="Pfam" id="PF15479">
    <property type="entry name" value="DUF4639"/>
    <property type="match status" value="1"/>
</dbReference>
<feature type="region of interest" description="Disordered" evidence="1">
    <location>
        <begin position="1"/>
        <end position="24"/>
    </location>
</feature>
<feature type="region of interest" description="Disordered" evidence="1">
    <location>
        <begin position="441"/>
        <end position="462"/>
    </location>
</feature>